<gene>
    <name evidence="2" type="primary">MPA43_0</name>
    <name evidence="2" type="ORF">Cantr_02404</name>
</gene>
<dbReference type="PANTHER" id="PTHR43435">
    <property type="entry name" value="RIBULOKINASE"/>
    <property type="match status" value="1"/>
</dbReference>
<dbReference type="InterPro" id="IPR018485">
    <property type="entry name" value="FGGY_C"/>
</dbReference>
<dbReference type="InterPro" id="IPR043129">
    <property type="entry name" value="ATPase_NBD"/>
</dbReference>
<proteinExistence type="predicted"/>
<evidence type="ECO:0000259" key="1">
    <source>
        <dbReference type="Pfam" id="PF02782"/>
    </source>
</evidence>
<dbReference type="SUPFAM" id="SSF53067">
    <property type="entry name" value="Actin-like ATPase domain"/>
    <property type="match status" value="2"/>
</dbReference>
<feature type="domain" description="Carbohydrate kinase FGGY C-terminal" evidence="1">
    <location>
        <begin position="259"/>
        <end position="455"/>
    </location>
</feature>
<organism evidence="2 3">
    <name type="scientific">Candida viswanathii</name>
    <dbReference type="NCBI Taxonomy" id="5486"/>
    <lineage>
        <taxon>Eukaryota</taxon>
        <taxon>Fungi</taxon>
        <taxon>Dikarya</taxon>
        <taxon>Ascomycota</taxon>
        <taxon>Saccharomycotina</taxon>
        <taxon>Pichiomycetes</taxon>
        <taxon>Debaryomycetaceae</taxon>
        <taxon>Candida/Lodderomyces clade</taxon>
        <taxon>Candida</taxon>
    </lineage>
</organism>
<protein>
    <submittedName>
        <fullName evidence="2">Protein MPA43</fullName>
    </submittedName>
</protein>
<evidence type="ECO:0000313" key="3">
    <source>
        <dbReference type="Proteomes" id="UP000253472"/>
    </source>
</evidence>
<dbReference type="AlphaFoldDB" id="A0A367YPM4"/>
<dbReference type="GO" id="GO:0019150">
    <property type="term" value="F:D-ribulokinase activity"/>
    <property type="evidence" value="ECO:0007669"/>
    <property type="project" value="TreeGrafter"/>
</dbReference>
<dbReference type="PANTHER" id="PTHR43435:SF1">
    <property type="entry name" value="PROTEIN MPA43"/>
    <property type="match status" value="1"/>
</dbReference>
<dbReference type="STRING" id="5486.A0A367YPM4"/>
<evidence type="ECO:0000313" key="2">
    <source>
        <dbReference type="EMBL" id="RCK67730.1"/>
    </source>
</evidence>
<name>A0A367YPM4_9ASCO</name>
<comment type="caution">
    <text evidence="2">The sequence shown here is derived from an EMBL/GenBank/DDBJ whole genome shotgun (WGS) entry which is preliminary data.</text>
</comment>
<dbReference type="GO" id="GO:0005737">
    <property type="term" value="C:cytoplasm"/>
    <property type="evidence" value="ECO:0007669"/>
    <property type="project" value="TreeGrafter"/>
</dbReference>
<dbReference type="OrthoDB" id="203824at2759"/>
<accession>A0A367YPM4</accession>
<dbReference type="Gene3D" id="3.30.420.40">
    <property type="match status" value="2"/>
</dbReference>
<reference evidence="2 3" key="1">
    <citation type="submission" date="2018-06" db="EMBL/GenBank/DDBJ databases">
        <title>Whole genome sequencing of Candida tropicalis (genome annotated by CSBL at Korea University).</title>
        <authorList>
            <person name="Ahn J."/>
        </authorList>
    </citation>
    <scope>NUCLEOTIDE SEQUENCE [LARGE SCALE GENOMIC DNA]</scope>
    <source>
        <strain evidence="2 3">ATCC 20962</strain>
    </source>
</reference>
<dbReference type="Pfam" id="PF02782">
    <property type="entry name" value="FGGY_C"/>
    <property type="match status" value="1"/>
</dbReference>
<dbReference type="Proteomes" id="UP000253472">
    <property type="component" value="Unassembled WGS sequence"/>
</dbReference>
<dbReference type="GO" id="GO:0019321">
    <property type="term" value="P:pentose metabolic process"/>
    <property type="evidence" value="ECO:0007669"/>
    <property type="project" value="TreeGrafter"/>
</dbReference>
<keyword evidence="3" id="KW-1185">Reference proteome</keyword>
<sequence length="520" mass="58315">MDAVGIDIGTGSIRMYHGSKVRYAAITTTHGNKFITQSSFEIYDKLLELLSVANFQFDSICVCATCSQVVLEKVVIEDATYLTPYHLNDGVESDVLLWMDNSSVAQCEELNGGVVEDDVLQQIGGKFIPELGLPKLKLLNDAVSSELVVFELYDFISYLMKYSYKVVDGKKLTPYIKPKRFKKGYALDGSVKGWSAAFLEKLGIGIEIGRSEVEGDRLLPIGYPVGKMHNRDIVIAHGCIDCYGGWFNNLQLSASNAVSMVAGTSTCFIYNSSTNNYITNTWGPYELSKPGMYVYEFGQPATGKLYEVVLGKEFDFDKAEQEIGEWEKKHGQSIHELIKGYFYYGDVFGNRSPLQDPEMSEMIIDSNNQILPRILHNNDCRVSQLIKYVLIMEFLVFQTKSLLELLTVDKLVIVGSQAKNGRFLRLLNLMTGIDVEIGDSEAGTDEVARGAFLLARLGKLVSLSHDYTTACNQVIQENRARKVEFAGSKHAKEHTLLTKKYEIFKDMISVQRKYRNLMNG</sequence>
<dbReference type="EMBL" id="QLNQ01000001">
    <property type="protein sequence ID" value="RCK67730.1"/>
    <property type="molecule type" value="Genomic_DNA"/>
</dbReference>